<dbReference type="EC" id="2.7.1.25" evidence="2"/>
<dbReference type="PANTHER" id="PTHR42700">
    <property type="entry name" value="SULFATE ADENYLYLTRANSFERASE"/>
    <property type="match status" value="1"/>
</dbReference>
<dbReference type="CDD" id="cd02027">
    <property type="entry name" value="APSK"/>
    <property type="match status" value="1"/>
</dbReference>
<dbReference type="Gene3D" id="3.10.400.10">
    <property type="entry name" value="Sulfate adenylyltransferase"/>
    <property type="match status" value="1"/>
</dbReference>
<dbReference type="InterPro" id="IPR002891">
    <property type="entry name" value="APS"/>
</dbReference>
<dbReference type="Proteomes" id="UP001500618">
    <property type="component" value="Unassembled WGS sequence"/>
</dbReference>
<dbReference type="NCBIfam" id="TIGR00455">
    <property type="entry name" value="apsK"/>
    <property type="match status" value="1"/>
</dbReference>
<comment type="caution">
    <text evidence="8">The sequence shown here is derived from an EMBL/GenBank/DDBJ whole genome shotgun (WGS) entry which is preliminary data.</text>
</comment>
<keyword evidence="4" id="KW-0547">Nucleotide-binding</keyword>
<feature type="domain" description="APS kinase" evidence="6">
    <location>
        <begin position="245"/>
        <end position="398"/>
    </location>
</feature>
<protein>
    <recommendedName>
        <fullName evidence="2">adenylyl-sulfate kinase</fullName>
        <ecNumber evidence="2">2.7.1.25</ecNumber>
    </recommendedName>
</protein>
<evidence type="ECO:0000256" key="3">
    <source>
        <dbReference type="ARBA" id="ARBA00022679"/>
    </source>
</evidence>
<accession>A0ABN2HJ68</accession>
<evidence type="ECO:0000313" key="8">
    <source>
        <dbReference type="EMBL" id="GAA1687916.1"/>
    </source>
</evidence>
<dbReference type="EMBL" id="BAAANY010000015">
    <property type="protein sequence ID" value="GAA1687916.1"/>
    <property type="molecule type" value="Genomic_DNA"/>
</dbReference>
<dbReference type="Gene3D" id="3.40.50.300">
    <property type="entry name" value="P-loop containing nucleotide triphosphate hydrolases"/>
    <property type="match status" value="1"/>
</dbReference>
<proteinExistence type="predicted"/>
<dbReference type="InterPro" id="IPR015947">
    <property type="entry name" value="PUA-like_sf"/>
</dbReference>
<evidence type="ECO:0000259" key="6">
    <source>
        <dbReference type="Pfam" id="PF01583"/>
    </source>
</evidence>
<dbReference type="InterPro" id="IPR059117">
    <property type="entry name" value="APS_kinase_dom"/>
</dbReference>
<evidence type="ECO:0000256" key="5">
    <source>
        <dbReference type="ARBA" id="ARBA00022840"/>
    </source>
</evidence>
<dbReference type="NCBIfam" id="NF003013">
    <property type="entry name" value="PRK03846.1"/>
    <property type="match status" value="1"/>
</dbReference>
<gene>
    <name evidence="8" type="ORF">GCM10009765_41740</name>
</gene>
<keyword evidence="5" id="KW-0067">ATP-binding</keyword>
<dbReference type="InterPro" id="IPR025980">
    <property type="entry name" value="ATP-Sase_PUA-like_dom"/>
</dbReference>
<feature type="domain" description="ATP-sulfurylase PUA-like" evidence="7">
    <location>
        <begin position="3"/>
        <end position="87"/>
    </location>
</feature>
<evidence type="ECO:0000259" key="7">
    <source>
        <dbReference type="Pfam" id="PF14306"/>
    </source>
</evidence>
<dbReference type="InterPro" id="IPR050512">
    <property type="entry name" value="Sulf_AdTrans/APS_kinase"/>
</dbReference>
<dbReference type="SUPFAM" id="SSF52540">
    <property type="entry name" value="P-loop containing nucleoside triphosphate hydrolases"/>
    <property type="match status" value="1"/>
</dbReference>
<comment type="catalytic activity">
    <reaction evidence="1">
        <text>adenosine 5'-phosphosulfate + ATP = 3'-phosphoadenylyl sulfate + ADP + H(+)</text>
        <dbReference type="Rhea" id="RHEA:24152"/>
        <dbReference type="ChEBI" id="CHEBI:15378"/>
        <dbReference type="ChEBI" id="CHEBI:30616"/>
        <dbReference type="ChEBI" id="CHEBI:58243"/>
        <dbReference type="ChEBI" id="CHEBI:58339"/>
        <dbReference type="ChEBI" id="CHEBI:456216"/>
        <dbReference type="EC" id="2.7.1.25"/>
    </reaction>
</comment>
<dbReference type="Pfam" id="PF14306">
    <property type="entry name" value="PUA_2"/>
    <property type="match status" value="1"/>
</dbReference>
<organism evidence="8 9">
    <name type="scientific">Fodinicola feengrottensis</name>
    <dbReference type="NCBI Taxonomy" id="435914"/>
    <lineage>
        <taxon>Bacteria</taxon>
        <taxon>Bacillati</taxon>
        <taxon>Actinomycetota</taxon>
        <taxon>Actinomycetes</taxon>
        <taxon>Mycobacteriales</taxon>
        <taxon>Fodinicola</taxon>
    </lineage>
</organism>
<name>A0ABN2HJ68_9ACTN</name>
<keyword evidence="3" id="KW-0808">Transferase</keyword>
<reference evidence="8 9" key="1">
    <citation type="journal article" date="2019" name="Int. J. Syst. Evol. Microbiol.">
        <title>The Global Catalogue of Microorganisms (GCM) 10K type strain sequencing project: providing services to taxonomists for standard genome sequencing and annotation.</title>
        <authorList>
            <consortium name="The Broad Institute Genomics Platform"/>
            <consortium name="The Broad Institute Genome Sequencing Center for Infectious Disease"/>
            <person name="Wu L."/>
            <person name="Ma J."/>
        </authorList>
    </citation>
    <scope>NUCLEOTIDE SEQUENCE [LARGE SCALE GENOMIC DNA]</scope>
    <source>
        <strain evidence="8 9">JCM 14718</strain>
    </source>
</reference>
<evidence type="ECO:0000256" key="2">
    <source>
        <dbReference type="ARBA" id="ARBA00012121"/>
    </source>
</evidence>
<evidence type="ECO:0000313" key="9">
    <source>
        <dbReference type="Proteomes" id="UP001500618"/>
    </source>
</evidence>
<dbReference type="PANTHER" id="PTHR42700:SF1">
    <property type="entry name" value="SULFATE ADENYLYLTRANSFERASE"/>
    <property type="match status" value="1"/>
</dbReference>
<keyword evidence="9" id="KW-1185">Reference proteome</keyword>
<dbReference type="RefSeq" id="WP_344311947.1">
    <property type="nucleotide sequence ID" value="NZ_BAAANY010000015.1"/>
</dbReference>
<evidence type="ECO:0000256" key="4">
    <source>
        <dbReference type="ARBA" id="ARBA00022741"/>
    </source>
</evidence>
<dbReference type="SUPFAM" id="SSF88697">
    <property type="entry name" value="PUA domain-like"/>
    <property type="match status" value="1"/>
</dbReference>
<dbReference type="Pfam" id="PF01583">
    <property type="entry name" value="APS_kinase"/>
    <property type="match status" value="1"/>
</dbReference>
<sequence>MRLALQGAALGHAESLMSGAYAPLTGFMSRADAFAVAANGTLADGTPWPAPVTLAGDTGDTADAGDQVELSDPEGAPVALLTVTEHWDGFLAGPLTPLRPVSYGAFLSLRRTPAEVALPAGSIAVLADRPLLTDDLLSLDTSEASRLLVMVPAIDGQEALVRAVRAGVAELTGPAELVVIPLPDPTLAEVVARNYGAARLIRLRRTETVVTAEKLLAAGARIPAEIASAAVAEQLRQVHPPKDRRGLVIFFTGLSGSGKSTVARGVVDRLHERGGRTVTMLDGDVVRRMLSQGLTFSRADRDLNIRRIGFVAAEVARHGGIAVCAPIAPYAATRAEVRAMVTGAGGELLLIHVSTPLEVCEARDRKGLYAKARAGLIPEFTGISDPYEAPTDANLTLDTSTMSEQAAITAVLTLLDSHSQ</sequence>
<evidence type="ECO:0000256" key="1">
    <source>
        <dbReference type="ARBA" id="ARBA00001823"/>
    </source>
</evidence>
<dbReference type="InterPro" id="IPR027417">
    <property type="entry name" value="P-loop_NTPase"/>
</dbReference>